<feature type="domain" description="Fucosyltransferase N-terminal" evidence="14">
    <location>
        <begin position="62"/>
        <end position="171"/>
    </location>
</feature>
<evidence type="ECO:0000256" key="10">
    <source>
        <dbReference type="ARBA" id="ARBA00023136"/>
    </source>
</evidence>
<evidence type="ECO:0000313" key="16">
    <source>
        <dbReference type="Proteomes" id="UP000031036"/>
    </source>
</evidence>
<evidence type="ECO:0000256" key="1">
    <source>
        <dbReference type="ARBA" id="ARBA00004447"/>
    </source>
</evidence>
<evidence type="ECO:0000256" key="3">
    <source>
        <dbReference type="ARBA" id="ARBA00008919"/>
    </source>
</evidence>
<evidence type="ECO:0000256" key="5">
    <source>
        <dbReference type="ARBA" id="ARBA00022679"/>
    </source>
</evidence>
<comment type="pathway">
    <text evidence="2">Protein modification; protein glycosylation.</text>
</comment>
<evidence type="ECO:0000256" key="6">
    <source>
        <dbReference type="ARBA" id="ARBA00022692"/>
    </source>
</evidence>
<accession>A0A0B2V6D5</accession>
<dbReference type="OMA" id="HTHACEA"/>
<dbReference type="PANTHER" id="PTHR48438:SF1">
    <property type="entry name" value="ALPHA-(1,3)-FUCOSYLTRANSFERASE C-RELATED"/>
    <property type="match status" value="1"/>
</dbReference>
<keyword evidence="9 12" id="KW-0333">Golgi apparatus</keyword>
<comment type="caution">
    <text evidence="15">The sequence shown here is derived from an EMBL/GenBank/DDBJ whole genome shotgun (WGS) entry which is preliminary data.</text>
</comment>
<keyword evidence="10 12" id="KW-0472">Membrane</keyword>
<feature type="transmembrane region" description="Helical" evidence="12">
    <location>
        <begin position="12"/>
        <end position="33"/>
    </location>
</feature>
<dbReference type="AlphaFoldDB" id="A0A0B2V6D5"/>
<protein>
    <recommendedName>
        <fullName evidence="12">Fucosyltransferase</fullName>
        <ecNumber evidence="12">2.4.1.-</ecNumber>
    </recommendedName>
</protein>
<dbReference type="GO" id="GO:0008417">
    <property type="term" value="F:fucosyltransferase activity"/>
    <property type="evidence" value="ECO:0007669"/>
    <property type="project" value="InterPro"/>
</dbReference>
<dbReference type="EC" id="2.4.1.-" evidence="12"/>
<keyword evidence="8 12" id="KW-1133">Transmembrane helix</keyword>
<dbReference type="Pfam" id="PF00852">
    <property type="entry name" value="Glyco_transf_10"/>
    <property type="match status" value="1"/>
</dbReference>
<dbReference type="GO" id="GO:0032580">
    <property type="term" value="C:Golgi cisterna membrane"/>
    <property type="evidence" value="ECO:0007669"/>
    <property type="project" value="UniProtKB-SubCell"/>
</dbReference>
<proteinExistence type="inferred from homology"/>
<keyword evidence="7" id="KW-0735">Signal-anchor</keyword>
<evidence type="ECO:0000256" key="4">
    <source>
        <dbReference type="ARBA" id="ARBA00022676"/>
    </source>
</evidence>
<dbReference type="SUPFAM" id="SSF53756">
    <property type="entry name" value="UDP-Glycosyltransferase/glycogen phosphorylase"/>
    <property type="match status" value="1"/>
</dbReference>
<dbReference type="InterPro" id="IPR055270">
    <property type="entry name" value="Glyco_tran_10_C"/>
</dbReference>
<dbReference type="Gene3D" id="3.40.50.11660">
    <property type="entry name" value="Glycosyl transferase family 10, C-terminal domain"/>
    <property type="match status" value="1"/>
</dbReference>
<gene>
    <name evidence="15" type="primary">FucTC</name>
    <name evidence="15" type="ORF">Tcan_14905</name>
</gene>
<evidence type="ECO:0000256" key="12">
    <source>
        <dbReference type="RuleBase" id="RU003832"/>
    </source>
</evidence>
<dbReference type="PANTHER" id="PTHR48438">
    <property type="entry name" value="ALPHA-(1,3)-FUCOSYLTRANSFERASE C-RELATED"/>
    <property type="match status" value="1"/>
</dbReference>
<keyword evidence="5 12" id="KW-0808">Transferase</keyword>
<keyword evidence="6 12" id="KW-0812">Transmembrane</keyword>
<comment type="subcellular location">
    <subcellularLocation>
        <location evidence="1 12">Golgi apparatus</location>
        <location evidence="1 12">Golgi stack membrane</location>
        <topology evidence="1 12">Single-pass type II membrane protein</topology>
    </subcellularLocation>
</comment>
<sequence length="339" mass="39363">MRSVHALHKHRFLMLSAMCILIVFLTACNAYVWSTTPRSMECNEKARNGSEVFIRDAPADEHPRIIVWTKYFGSERQLPNLQNGGSCLKHCVLTSERTDYENATAILFHWNDLDPYDLPARRDWRQRYVYENLESPLNTARKYDNIHNSWALNFFNWTMTYRSDSDIYAPYDRLLPKSAPPLPGHEYHAYNWSEVRDAISKKDKLAFQLVSNCYSRSGREAIVNELQKHIEVSVRGQCSNFVCDTACEKEMLEPAIIQRCCQMDHFWLSINSLHCISSLYNFSIWLQITASMKDSSNGPRNTNIQRSISTTNFVNYAKIYTQTLQQRSTPIFKNGGKVI</sequence>
<evidence type="ECO:0000256" key="11">
    <source>
        <dbReference type="ARBA" id="ARBA00023180"/>
    </source>
</evidence>
<organism evidence="15 16">
    <name type="scientific">Toxocara canis</name>
    <name type="common">Canine roundworm</name>
    <dbReference type="NCBI Taxonomy" id="6265"/>
    <lineage>
        <taxon>Eukaryota</taxon>
        <taxon>Metazoa</taxon>
        <taxon>Ecdysozoa</taxon>
        <taxon>Nematoda</taxon>
        <taxon>Chromadorea</taxon>
        <taxon>Rhabditida</taxon>
        <taxon>Spirurina</taxon>
        <taxon>Ascaridomorpha</taxon>
        <taxon>Ascaridoidea</taxon>
        <taxon>Toxocaridae</taxon>
        <taxon>Toxocara</taxon>
    </lineage>
</organism>
<keyword evidence="16" id="KW-1185">Reference proteome</keyword>
<keyword evidence="11" id="KW-0325">Glycoprotein</keyword>
<feature type="domain" description="Fucosyltransferase C-terminal" evidence="13">
    <location>
        <begin position="200"/>
        <end position="274"/>
    </location>
</feature>
<dbReference type="EMBL" id="JPKZ01002387">
    <property type="protein sequence ID" value="KHN77022.1"/>
    <property type="molecule type" value="Genomic_DNA"/>
</dbReference>
<evidence type="ECO:0000256" key="9">
    <source>
        <dbReference type="ARBA" id="ARBA00023034"/>
    </source>
</evidence>
<dbReference type="UniPathway" id="UPA00378"/>
<dbReference type="InterPro" id="IPR038577">
    <property type="entry name" value="GT10-like_C_sf"/>
</dbReference>
<dbReference type="OrthoDB" id="6378430at2759"/>
<comment type="similarity">
    <text evidence="3 12">Belongs to the glycosyltransferase 10 family.</text>
</comment>
<dbReference type="PROSITE" id="PS51257">
    <property type="entry name" value="PROKAR_LIPOPROTEIN"/>
    <property type="match status" value="1"/>
</dbReference>
<evidence type="ECO:0000259" key="14">
    <source>
        <dbReference type="Pfam" id="PF17039"/>
    </source>
</evidence>
<dbReference type="STRING" id="6265.A0A0B2V6D5"/>
<dbReference type="InterPro" id="IPR031481">
    <property type="entry name" value="Glyco_tran_10_N"/>
</dbReference>
<keyword evidence="4 12" id="KW-0328">Glycosyltransferase</keyword>
<evidence type="ECO:0000259" key="13">
    <source>
        <dbReference type="Pfam" id="PF00852"/>
    </source>
</evidence>
<reference evidence="15 16" key="1">
    <citation type="submission" date="2014-11" db="EMBL/GenBank/DDBJ databases">
        <title>Genetic blueprint of the zoonotic pathogen Toxocara canis.</title>
        <authorList>
            <person name="Zhu X.-Q."/>
            <person name="Korhonen P.K."/>
            <person name="Cai H."/>
            <person name="Young N.D."/>
            <person name="Nejsum P."/>
            <person name="von Samson-Himmelstjerna G."/>
            <person name="Boag P.R."/>
            <person name="Tan P."/>
            <person name="Li Q."/>
            <person name="Min J."/>
            <person name="Yang Y."/>
            <person name="Wang X."/>
            <person name="Fang X."/>
            <person name="Hall R.S."/>
            <person name="Hofmann A."/>
            <person name="Sternberg P.W."/>
            <person name="Jex A.R."/>
            <person name="Gasser R.B."/>
        </authorList>
    </citation>
    <scope>NUCLEOTIDE SEQUENCE [LARGE SCALE GENOMIC DNA]</scope>
    <source>
        <strain evidence="15">PN_DK_2014</strain>
    </source>
</reference>
<evidence type="ECO:0000256" key="8">
    <source>
        <dbReference type="ARBA" id="ARBA00022989"/>
    </source>
</evidence>
<dbReference type="InterPro" id="IPR001503">
    <property type="entry name" value="Glyco_trans_10"/>
</dbReference>
<name>A0A0B2V6D5_TOXCA</name>
<evidence type="ECO:0000256" key="2">
    <source>
        <dbReference type="ARBA" id="ARBA00004922"/>
    </source>
</evidence>
<dbReference type="Pfam" id="PF17039">
    <property type="entry name" value="Glyco_tran_10_N"/>
    <property type="match status" value="1"/>
</dbReference>
<evidence type="ECO:0000256" key="7">
    <source>
        <dbReference type="ARBA" id="ARBA00022968"/>
    </source>
</evidence>
<evidence type="ECO:0000313" key="15">
    <source>
        <dbReference type="EMBL" id="KHN77022.1"/>
    </source>
</evidence>
<dbReference type="Proteomes" id="UP000031036">
    <property type="component" value="Unassembled WGS sequence"/>
</dbReference>